<keyword evidence="2" id="KW-1185">Reference proteome</keyword>
<dbReference type="EnsemblPlants" id="QL09p006985:mrna">
    <property type="protein sequence ID" value="QL09p006985:mrna"/>
    <property type="gene ID" value="QL09p006985"/>
</dbReference>
<dbReference type="InParanoid" id="A0A7N2RAB7"/>
<dbReference type="Gene3D" id="2.60.120.330">
    <property type="entry name" value="B-lactam Antibiotic, Isopenicillin N Synthase, Chain"/>
    <property type="match status" value="1"/>
</dbReference>
<reference evidence="1" key="2">
    <citation type="submission" date="2021-01" db="UniProtKB">
        <authorList>
            <consortium name="EnsemblPlants"/>
        </authorList>
    </citation>
    <scope>IDENTIFICATION</scope>
</reference>
<dbReference type="AlphaFoldDB" id="A0A7N2RAB7"/>
<evidence type="ECO:0000313" key="2">
    <source>
        <dbReference type="Proteomes" id="UP000594261"/>
    </source>
</evidence>
<dbReference type="OMA" id="QQIAGAC"/>
<sequence>MCLSGLPIPLISKLSTGVRYTNLPENYVRPESDRPRLSEYSARADVPVIDLGLEDRTLVFKLIAEACKSYGFFRIEFFSLPVEKKLKLYSDDPSKTLRLSTIGDYLRIHCYPTDKYVPDWPSNFPDFK</sequence>
<dbReference type="SUPFAM" id="SSF51197">
    <property type="entry name" value="Clavaminate synthase-like"/>
    <property type="match status" value="1"/>
</dbReference>
<evidence type="ECO:0000313" key="1">
    <source>
        <dbReference type="EnsemblPlants" id="QL09p006985:mrna"/>
    </source>
</evidence>
<name>A0A7N2RAB7_QUELO</name>
<accession>A0A7N2RAB7</accession>
<reference evidence="1 2" key="1">
    <citation type="journal article" date="2016" name="G3 (Bethesda)">
        <title>First Draft Assembly and Annotation of the Genome of a California Endemic Oak Quercus lobata Nee (Fagaceae).</title>
        <authorList>
            <person name="Sork V.L."/>
            <person name="Fitz-Gibbon S.T."/>
            <person name="Puiu D."/>
            <person name="Crepeau M."/>
            <person name="Gugger P.F."/>
            <person name="Sherman R."/>
            <person name="Stevens K."/>
            <person name="Langley C.H."/>
            <person name="Pellegrini M."/>
            <person name="Salzberg S.L."/>
        </authorList>
    </citation>
    <scope>NUCLEOTIDE SEQUENCE [LARGE SCALE GENOMIC DNA]</scope>
    <source>
        <strain evidence="1 2">cv. SW786</strain>
    </source>
</reference>
<proteinExistence type="predicted"/>
<dbReference type="InterPro" id="IPR027443">
    <property type="entry name" value="IPNS-like_sf"/>
</dbReference>
<dbReference type="EMBL" id="LRBV02000009">
    <property type="status" value="NOT_ANNOTATED_CDS"/>
    <property type="molecule type" value="Genomic_DNA"/>
</dbReference>
<organism evidence="1 2">
    <name type="scientific">Quercus lobata</name>
    <name type="common">Valley oak</name>
    <dbReference type="NCBI Taxonomy" id="97700"/>
    <lineage>
        <taxon>Eukaryota</taxon>
        <taxon>Viridiplantae</taxon>
        <taxon>Streptophyta</taxon>
        <taxon>Embryophyta</taxon>
        <taxon>Tracheophyta</taxon>
        <taxon>Spermatophyta</taxon>
        <taxon>Magnoliopsida</taxon>
        <taxon>eudicotyledons</taxon>
        <taxon>Gunneridae</taxon>
        <taxon>Pentapetalae</taxon>
        <taxon>rosids</taxon>
        <taxon>fabids</taxon>
        <taxon>Fagales</taxon>
        <taxon>Fagaceae</taxon>
        <taxon>Quercus</taxon>
    </lineage>
</organism>
<dbReference type="Proteomes" id="UP000594261">
    <property type="component" value="Chromosome 9"/>
</dbReference>
<dbReference type="Gramene" id="QL09p006985:mrna">
    <property type="protein sequence ID" value="QL09p006985:mrna"/>
    <property type="gene ID" value="QL09p006985"/>
</dbReference>
<protein>
    <submittedName>
        <fullName evidence="1">Uncharacterized protein</fullName>
    </submittedName>
</protein>